<evidence type="ECO:0000313" key="7">
    <source>
        <dbReference type="Proteomes" id="UP000184038"/>
    </source>
</evidence>
<evidence type="ECO:0000256" key="3">
    <source>
        <dbReference type="ARBA" id="ARBA00022741"/>
    </source>
</evidence>
<reference evidence="6 7" key="1">
    <citation type="submission" date="2016-11" db="EMBL/GenBank/DDBJ databases">
        <authorList>
            <person name="Jaros S."/>
            <person name="Januszkiewicz K."/>
            <person name="Wedrychowicz H."/>
        </authorList>
    </citation>
    <scope>NUCLEOTIDE SEQUENCE [LARGE SCALE GENOMIC DNA]</scope>
    <source>
        <strain evidence="6 7">DSM 15930</strain>
    </source>
</reference>
<evidence type="ECO:0000256" key="4">
    <source>
        <dbReference type="ARBA" id="ARBA00022840"/>
    </source>
</evidence>
<dbReference type="InterPro" id="IPR003439">
    <property type="entry name" value="ABC_transporter-like_ATP-bd"/>
</dbReference>
<dbReference type="Pfam" id="PF00005">
    <property type="entry name" value="ABC_tran"/>
    <property type="match status" value="1"/>
</dbReference>
<evidence type="ECO:0000256" key="2">
    <source>
        <dbReference type="ARBA" id="ARBA00022448"/>
    </source>
</evidence>
<dbReference type="AlphaFoldDB" id="A0A1M7F6T1"/>
<organism evidence="6 7">
    <name type="scientific">Anaerosporobacter mobilis DSM 15930</name>
    <dbReference type="NCBI Taxonomy" id="1120996"/>
    <lineage>
        <taxon>Bacteria</taxon>
        <taxon>Bacillati</taxon>
        <taxon>Bacillota</taxon>
        <taxon>Clostridia</taxon>
        <taxon>Lachnospirales</taxon>
        <taxon>Lachnospiraceae</taxon>
        <taxon>Anaerosporobacter</taxon>
    </lineage>
</organism>
<dbReference type="OrthoDB" id="9804819at2"/>
<proteinExistence type="inferred from homology"/>
<dbReference type="GO" id="GO:0016887">
    <property type="term" value="F:ATP hydrolysis activity"/>
    <property type="evidence" value="ECO:0007669"/>
    <property type="project" value="InterPro"/>
</dbReference>
<dbReference type="SUPFAM" id="SSF52540">
    <property type="entry name" value="P-loop containing nucleoside triphosphate hydrolases"/>
    <property type="match status" value="1"/>
</dbReference>
<gene>
    <name evidence="6" type="ORF">SAMN02746066_00428</name>
</gene>
<dbReference type="STRING" id="1120996.SAMN02746066_00428"/>
<dbReference type="CDD" id="cd03230">
    <property type="entry name" value="ABC_DR_subfamily_A"/>
    <property type="match status" value="1"/>
</dbReference>
<dbReference type="InterPro" id="IPR003593">
    <property type="entry name" value="AAA+_ATPase"/>
</dbReference>
<keyword evidence="2" id="KW-0813">Transport</keyword>
<accession>A0A1M7F6T1</accession>
<sequence length="307" mass="34322">MNILEVNEVSKAFGKQVILDGVNFHVPEHSVFGFLGQNGAGKTTTMKIILGLLQADQGVVMVNGERVTYGQTKTNRYIGYLPDVPEFYGYMKPLEYLALCGEITGMKKNECKLRTEELLDLVGLEKANKKIAGFSRGMKQRLGIAQALLSEPKLLVCDEPTSALDPIGRKEILDILYKVKDKTTVMFSTHILSDVERICDNIALIHQGKIQMQGDLVTIKTNHAKEGIEIEFSKIEDLKRFQKEAKDLANVFKGKEDSPLAIELKASNMNELSKVSLQILAQNDIVPVKFMCVKPTLEDLFMEIVKE</sequence>
<evidence type="ECO:0000259" key="5">
    <source>
        <dbReference type="PROSITE" id="PS50893"/>
    </source>
</evidence>
<dbReference type="PANTHER" id="PTHR43335:SF4">
    <property type="entry name" value="ABC TRANSPORTER, ATP-BINDING PROTEIN"/>
    <property type="match status" value="1"/>
</dbReference>
<dbReference type="PANTHER" id="PTHR43335">
    <property type="entry name" value="ABC TRANSPORTER, ATP-BINDING PROTEIN"/>
    <property type="match status" value="1"/>
</dbReference>
<keyword evidence="4 6" id="KW-0067">ATP-binding</keyword>
<feature type="domain" description="ABC transporter" evidence="5">
    <location>
        <begin position="4"/>
        <end position="232"/>
    </location>
</feature>
<dbReference type="GO" id="GO:0005524">
    <property type="term" value="F:ATP binding"/>
    <property type="evidence" value="ECO:0007669"/>
    <property type="project" value="UniProtKB-KW"/>
</dbReference>
<name>A0A1M7F6T1_9FIRM</name>
<dbReference type="PROSITE" id="PS50893">
    <property type="entry name" value="ABC_TRANSPORTER_2"/>
    <property type="match status" value="1"/>
</dbReference>
<dbReference type="SMART" id="SM00382">
    <property type="entry name" value="AAA"/>
    <property type="match status" value="1"/>
</dbReference>
<dbReference type="InterPro" id="IPR027417">
    <property type="entry name" value="P-loop_NTPase"/>
</dbReference>
<dbReference type="Gene3D" id="3.40.50.300">
    <property type="entry name" value="P-loop containing nucleotide triphosphate hydrolases"/>
    <property type="match status" value="1"/>
</dbReference>
<dbReference type="RefSeq" id="WP_073282255.1">
    <property type="nucleotide sequence ID" value="NZ_FRCP01000005.1"/>
</dbReference>
<keyword evidence="7" id="KW-1185">Reference proteome</keyword>
<dbReference type="EMBL" id="FRCP01000005">
    <property type="protein sequence ID" value="SHL99409.1"/>
    <property type="molecule type" value="Genomic_DNA"/>
</dbReference>
<evidence type="ECO:0000313" key="6">
    <source>
        <dbReference type="EMBL" id="SHL99409.1"/>
    </source>
</evidence>
<evidence type="ECO:0000256" key="1">
    <source>
        <dbReference type="ARBA" id="ARBA00005417"/>
    </source>
</evidence>
<protein>
    <submittedName>
        <fullName evidence="6">ABC-2 type transport system ATP-binding protein</fullName>
    </submittedName>
</protein>
<keyword evidence="3" id="KW-0547">Nucleotide-binding</keyword>
<comment type="similarity">
    <text evidence="1">Belongs to the ABC transporter superfamily.</text>
</comment>
<dbReference type="Proteomes" id="UP000184038">
    <property type="component" value="Unassembled WGS sequence"/>
</dbReference>